<dbReference type="GO" id="GO:0008168">
    <property type="term" value="F:methyltransferase activity"/>
    <property type="evidence" value="ECO:0007669"/>
    <property type="project" value="UniProtKB-KW"/>
</dbReference>
<dbReference type="GO" id="GO:0032259">
    <property type="term" value="P:methylation"/>
    <property type="evidence" value="ECO:0007669"/>
    <property type="project" value="UniProtKB-KW"/>
</dbReference>
<organism evidence="1 2">
    <name type="scientific">Nocardia goodfellowii</name>
    <dbReference type="NCBI Taxonomy" id="882446"/>
    <lineage>
        <taxon>Bacteria</taxon>
        <taxon>Bacillati</taxon>
        <taxon>Actinomycetota</taxon>
        <taxon>Actinomycetes</taxon>
        <taxon>Mycobacteriales</taxon>
        <taxon>Nocardiaceae</taxon>
        <taxon>Nocardia</taxon>
    </lineage>
</organism>
<dbReference type="EMBL" id="JAGGMR010000001">
    <property type="protein sequence ID" value="MBP2192399.1"/>
    <property type="molecule type" value="Genomic_DNA"/>
</dbReference>
<protein>
    <submittedName>
        <fullName evidence="1">SAM-dependent methyltransferase</fullName>
    </submittedName>
</protein>
<reference evidence="1 2" key="1">
    <citation type="submission" date="2021-03" db="EMBL/GenBank/DDBJ databases">
        <title>Sequencing the genomes of 1000 actinobacteria strains.</title>
        <authorList>
            <person name="Klenk H.-P."/>
        </authorList>
    </citation>
    <scope>NUCLEOTIDE SEQUENCE [LARGE SCALE GENOMIC DNA]</scope>
    <source>
        <strain evidence="1 2">DSM 45516</strain>
    </source>
</reference>
<dbReference type="Gene3D" id="3.40.50.150">
    <property type="entry name" value="Vaccinia Virus protein VP39"/>
    <property type="match status" value="1"/>
</dbReference>
<name>A0ABS4QMZ2_9NOCA</name>
<keyword evidence="2" id="KW-1185">Reference proteome</keyword>
<evidence type="ECO:0000313" key="1">
    <source>
        <dbReference type="EMBL" id="MBP2192399.1"/>
    </source>
</evidence>
<dbReference type="RefSeq" id="WP_209895196.1">
    <property type="nucleotide sequence ID" value="NZ_JAGGMR010000001.1"/>
</dbReference>
<dbReference type="InterPro" id="IPR029063">
    <property type="entry name" value="SAM-dependent_MTases_sf"/>
</dbReference>
<dbReference type="Proteomes" id="UP001519325">
    <property type="component" value="Unassembled WGS sequence"/>
</dbReference>
<comment type="caution">
    <text evidence="1">The sequence shown here is derived from an EMBL/GenBank/DDBJ whole genome shotgun (WGS) entry which is preliminary data.</text>
</comment>
<keyword evidence="1" id="KW-0808">Transferase</keyword>
<sequence length="253" mass="28289">MASSPNGESFTFHSERRGSILTPSEFVYTGRDNLEAMSGAVNYNRFLIDCVDKHVTSPNLRILDFGAGSGTYADMLSARQIIPDCLEPDTELRKLLHAKGYCVVEDATRKSGADTYSLIYTFNVLEHIKNDQEALEQIASRLCSGGTLVVYVPALEILFTSMDTKVGHYRRYRRTQLNRILRNAGLEVVESRYCDPIGFFATLVYKIAGSDDGTINPRALHFYDRLVFPLSKALQRMTGKLFGKNVLVVATKP</sequence>
<dbReference type="Pfam" id="PF13489">
    <property type="entry name" value="Methyltransf_23"/>
    <property type="match status" value="1"/>
</dbReference>
<dbReference type="SUPFAM" id="SSF53335">
    <property type="entry name" value="S-adenosyl-L-methionine-dependent methyltransferases"/>
    <property type="match status" value="1"/>
</dbReference>
<gene>
    <name evidence="1" type="ORF">BJ987_005300</name>
</gene>
<evidence type="ECO:0000313" key="2">
    <source>
        <dbReference type="Proteomes" id="UP001519325"/>
    </source>
</evidence>
<dbReference type="PANTHER" id="PTHR43861:SF1">
    <property type="entry name" value="TRANS-ACONITATE 2-METHYLTRANSFERASE"/>
    <property type="match status" value="1"/>
</dbReference>
<accession>A0ABS4QMZ2</accession>
<proteinExistence type="predicted"/>
<keyword evidence="1" id="KW-0489">Methyltransferase</keyword>
<dbReference type="PANTHER" id="PTHR43861">
    <property type="entry name" value="TRANS-ACONITATE 2-METHYLTRANSFERASE-RELATED"/>
    <property type="match status" value="1"/>
</dbReference>